<feature type="compositionally biased region" description="Low complexity" evidence="1">
    <location>
        <begin position="97"/>
        <end position="114"/>
    </location>
</feature>
<dbReference type="GO" id="GO:0033973">
    <property type="term" value="F:dCTP deaminase (dUMP-forming) activity"/>
    <property type="evidence" value="ECO:0007669"/>
    <property type="project" value="UniProtKB-EC"/>
</dbReference>
<dbReference type="EMBL" id="CADCUI010000086">
    <property type="protein sequence ID" value="CAA9366982.1"/>
    <property type="molecule type" value="Genomic_DNA"/>
</dbReference>
<feature type="compositionally biased region" description="Basic and acidic residues" evidence="1">
    <location>
        <begin position="80"/>
        <end position="89"/>
    </location>
</feature>
<name>A0A6J4MU94_9ACTN</name>
<feature type="non-terminal residue" evidence="2">
    <location>
        <position position="192"/>
    </location>
</feature>
<dbReference type="EC" id="3.5.4.30" evidence="2"/>
<dbReference type="AlphaFoldDB" id="A0A6J4MU94"/>
<evidence type="ECO:0000256" key="1">
    <source>
        <dbReference type="SAM" id="MobiDB-lite"/>
    </source>
</evidence>
<feature type="compositionally biased region" description="Basic residues" evidence="1">
    <location>
        <begin position="65"/>
        <end position="79"/>
    </location>
</feature>
<feature type="non-terminal residue" evidence="2">
    <location>
        <position position="1"/>
    </location>
</feature>
<accession>A0A6J4MU94</accession>
<proteinExistence type="predicted"/>
<reference evidence="2" key="1">
    <citation type="submission" date="2020-02" db="EMBL/GenBank/DDBJ databases">
        <authorList>
            <person name="Meier V. D."/>
        </authorList>
    </citation>
    <scope>NUCLEOTIDE SEQUENCE</scope>
    <source>
        <strain evidence="2">AVDCRST_MAG34</strain>
    </source>
</reference>
<organism evidence="2">
    <name type="scientific">uncultured Nocardioidaceae bacterium</name>
    <dbReference type="NCBI Taxonomy" id="253824"/>
    <lineage>
        <taxon>Bacteria</taxon>
        <taxon>Bacillati</taxon>
        <taxon>Actinomycetota</taxon>
        <taxon>Actinomycetes</taxon>
        <taxon>Propionibacteriales</taxon>
        <taxon>Nocardioidaceae</taxon>
        <taxon>environmental samples</taxon>
    </lineage>
</organism>
<sequence>AALRPRHPGRAGGETGLPGALRRRHGAALERRRPARPVLPHLREPPLPAHRPRRGPAGADAGGRAGRRRALHPPPRRVRARVDVRDRLPSRRRRGAARGQVVAGSAGAADALDGGVHRPWLLRSRDPGAGERREPSDQAVAGHEDRPALLLPAVLTCRASLRLGEVRLPLPGAARAHTLPLVTELPPHPDQL</sequence>
<gene>
    <name evidence="2" type="ORF">AVDCRST_MAG34-3059</name>
</gene>
<keyword evidence="2" id="KW-0378">Hydrolase</keyword>
<feature type="compositionally biased region" description="Basic and acidic residues" evidence="1">
    <location>
        <begin position="123"/>
        <end position="144"/>
    </location>
</feature>
<feature type="region of interest" description="Disordered" evidence="1">
    <location>
        <begin position="1"/>
        <end position="144"/>
    </location>
</feature>
<evidence type="ECO:0000313" key="2">
    <source>
        <dbReference type="EMBL" id="CAA9366982.1"/>
    </source>
</evidence>
<protein>
    <submittedName>
        <fullName evidence="2">Deoxycytidine triphosphate deaminase (DUMP-forming)</fullName>
        <ecNumber evidence="2">3.5.4.30</ecNumber>
    </submittedName>
</protein>